<name>A0A0P1BPC6_9BASI</name>
<dbReference type="Proteomes" id="UP000054845">
    <property type="component" value="Unassembled WGS sequence"/>
</dbReference>
<reference evidence="2 3" key="1">
    <citation type="submission" date="2014-09" db="EMBL/GenBank/DDBJ databases">
        <authorList>
            <person name="Magalhaes I.L.F."/>
            <person name="Oliveira U."/>
            <person name="Santos F.R."/>
            <person name="Vidigal T.H.D.A."/>
            <person name="Brescovit A.D."/>
            <person name="Santos A.J."/>
        </authorList>
    </citation>
    <scope>NUCLEOTIDE SEQUENCE [LARGE SCALE GENOMIC DNA]</scope>
</reference>
<evidence type="ECO:0000313" key="2">
    <source>
        <dbReference type="EMBL" id="CEH18664.1"/>
    </source>
</evidence>
<dbReference type="EMBL" id="CCYA01000276">
    <property type="protein sequence ID" value="CEH18664.1"/>
    <property type="molecule type" value="Genomic_DNA"/>
</dbReference>
<dbReference type="AlphaFoldDB" id="A0A0P1BPC6"/>
<sequence length="254" mass="27880">MKHCTLFALIAAVALLGTVSASFPYKRSAGAEVLLRRGIDRNDGSIHPNRFTFEGEYKSPDAVALAAVKMCNDLQKPGIELDRHLTFLLAPSVDMAKRTIDFFCSSWNDQSNYYDDSFNAGRFLGWNGPLPNVVGNIGRYTHKVQAWKAPKGKHLDDSYDIGQAWTKACAAAAKAHNGFILSMPDIKFPLNTPDKGNYDRMLLLCEVTNEEAGLDPKQVIDATKEFLPMNLNAAAKPLILAVLSTSFQIASLSP</sequence>
<evidence type="ECO:0000256" key="1">
    <source>
        <dbReference type="SAM" id="SignalP"/>
    </source>
</evidence>
<organism evidence="2 3">
    <name type="scientific">Ceraceosorus bombacis</name>
    <dbReference type="NCBI Taxonomy" id="401625"/>
    <lineage>
        <taxon>Eukaryota</taxon>
        <taxon>Fungi</taxon>
        <taxon>Dikarya</taxon>
        <taxon>Basidiomycota</taxon>
        <taxon>Ustilaginomycotina</taxon>
        <taxon>Exobasidiomycetes</taxon>
        <taxon>Ceraceosorales</taxon>
        <taxon>Ceraceosoraceae</taxon>
        <taxon>Ceraceosorus</taxon>
    </lineage>
</organism>
<feature type="signal peptide" evidence="1">
    <location>
        <begin position="1"/>
        <end position="21"/>
    </location>
</feature>
<protein>
    <submittedName>
        <fullName evidence="2">Uncharacterized protein</fullName>
    </submittedName>
</protein>
<dbReference type="OrthoDB" id="10284851at2759"/>
<proteinExistence type="predicted"/>
<keyword evidence="1" id="KW-0732">Signal</keyword>
<keyword evidence="3" id="KW-1185">Reference proteome</keyword>
<evidence type="ECO:0000313" key="3">
    <source>
        <dbReference type="Proteomes" id="UP000054845"/>
    </source>
</evidence>
<feature type="chain" id="PRO_5006059723" evidence="1">
    <location>
        <begin position="22"/>
        <end position="254"/>
    </location>
</feature>
<accession>A0A0P1BPC6</accession>